<dbReference type="InterPro" id="IPR020843">
    <property type="entry name" value="ER"/>
</dbReference>
<dbReference type="OrthoDB" id="9787435at2"/>
<dbReference type="Pfam" id="PF08240">
    <property type="entry name" value="ADH_N"/>
    <property type="match status" value="1"/>
</dbReference>
<dbReference type="Pfam" id="PF00107">
    <property type="entry name" value="ADH_zinc_N"/>
    <property type="match status" value="1"/>
</dbReference>
<dbReference type="SUPFAM" id="SSF51735">
    <property type="entry name" value="NAD(P)-binding Rossmann-fold domains"/>
    <property type="match status" value="1"/>
</dbReference>
<feature type="domain" description="Enoyl reductase (ER)" evidence="3">
    <location>
        <begin position="9"/>
        <end position="324"/>
    </location>
</feature>
<evidence type="ECO:0000313" key="5">
    <source>
        <dbReference type="Proteomes" id="UP000294830"/>
    </source>
</evidence>
<dbReference type="InterPro" id="IPR036291">
    <property type="entry name" value="NAD(P)-bd_dom_sf"/>
</dbReference>
<dbReference type="Gene3D" id="3.90.180.10">
    <property type="entry name" value="Medium-chain alcohol dehydrogenases, catalytic domain"/>
    <property type="match status" value="1"/>
</dbReference>
<dbReference type="GO" id="GO:0016651">
    <property type="term" value="F:oxidoreductase activity, acting on NAD(P)H"/>
    <property type="evidence" value="ECO:0007669"/>
    <property type="project" value="TreeGrafter"/>
</dbReference>
<dbReference type="Proteomes" id="UP000294830">
    <property type="component" value="Unassembled WGS sequence"/>
</dbReference>
<name>A0A4R2E3W8_9BACT</name>
<dbReference type="GO" id="GO:0070402">
    <property type="term" value="F:NADPH binding"/>
    <property type="evidence" value="ECO:0007669"/>
    <property type="project" value="TreeGrafter"/>
</dbReference>
<dbReference type="InterPro" id="IPR011032">
    <property type="entry name" value="GroES-like_sf"/>
</dbReference>
<dbReference type="Gene3D" id="3.40.50.720">
    <property type="entry name" value="NAD(P)-binding Rossmann-like Domain"/>
    <property type="match status" value="1"/>
</dbReference>
<evidence type="ECO:0000256" key="1">
    <source>
        <dbReference type="ARBA" id="ARBA00022857"/>
    </source>
</evidence>
<dbReference type="PANTHER" id="PTHR48106">
    <property type="entry name" value="QUINONE OXIDOREDUCTASE PIG3-RELATED"/>
    <property type="match status" value="1"/>
</dbReference>
<dbReference type="SUPFAM" id="SSF50129">
    <property type="entry name" value="GroES-like"/>
    <property type="match status" value="1"/>
</dbReference>
<sequence length="329" mass="36245">MKAVTFNPTENTFAVRDLPFPKLGSNDVLVKVKACGLTPYDAKISLWKHMVPGMTDSWVPGLDVSGEVVEIGKKVTRWKPGDRVLYHGYMLRPHGGFAEYAVQNEEAILHNPILPHDIAAATPYAGWTAFRGIKEMLNLRSADSLLIIGGSEEVGSFATQIASYIGVKKIIVTCPKENFSFVKEMGATHIIDQNKDDIVKKVMEYTDGIGANKAIDTIGPDYDIIAANALSFNGHLLELSGYVRPSKYDDAFLKSLSFHQFSIGGGYGYGIRGLLSILETGRCVMDLVERSLIDVPLKKIISLEEVPHHLMEMFRGKTVGKIVMEIKGK</sequence>
<accession>A0A4R2E3W8</accession>
<dbReference type="SMART" id="SM00829">
    <property type="entry name" value="PKS_ER"/>
    <property type="match status" value="1"/>
</dbReference>
<proteinExistence type="predicted"/>
<keyword evidence="2" id="KW-0560">Oxidoreductase</keyword>
<dbReference type="EMBL" id="SLWB01000017">
    <property type="protein sequence ID" value="TCN62928.1"/>
    <property type="molecule type" value="Genomic_DNA"/>
</dbReference>
<comment type="caution">
    <text evidence="4">The sequence shown here is derived from an EMBL/GenBank/DDBJ whole genome shotgun (WGS) entry which is preliminary data.</text>
</comment>
<keyword evidence="1" id="KW-0521">NADP</keyword>
<dbReference type="InterPro" id="IPR013154">
    <property type="entry name" value="ADH-like_N"/>
</dbReference>
<dbReference type="AlphaFoldDB" id="A0A4R2E3W8"/>
<protein>
    <submittedName>
        <fullName evidence="4">NADPH:quinone reductase-like Zn-dependent oxidoreductase</fullName>
    </submittedName>
</protein>
<dbReference type="RefSeq" id="WP_131840330.1">
    <property type="nucleotide sequence ID" value="NZ_SLWB01000017.1"/>
</dbReference>
<dbReference type="InterPro" id="IPR013149">
    <property type="entry name" value="ADH-like_C"/>
</dbReference>
<evidence type="ECO:0000259" key="3">
    <source>
        <dbReference type="SMART" id="SM00829"/>
    </source>
</evidence>
<reference evidence="4 5" key="1">
    <citation type="submission" date="2019-03" db="EMBL/GenBank/DDBJ databases">
        <title>Genomic Encyclopedia of Archaeal and Bacterial Type Strains, Phase II (KMG-II): from individual species to whole genera.</title>
        <authorList>
            <person name="Goeker M."/>
        </authorList>
    </citation>
    <scope>NUCLEOTIDE SEQUENCE [LARGE SCALE GENOMIC DNA]</scope>
    <source>
        <strain evidence="4 5">RL-C</strain>
    </source>
</reference>
<evidence type="ECO:0000256" key="2">
    <source>
        <dbReference type="ARBA" id="ARBA00023002"/>
    </source>
</evidence>
<organism evidence="4 5">
    <name type="scientific">Acetobacteroides hydrogenigenes</name>
    <dbReference type="NCBI Taxonomy" id="979970"/>
    <lineage>
        <taxon>Bacteria</taxon>
        <taxon>Pseudomonadati</taxon>
        <taxon>Bacteroidota</taxon>
        <taxon>Bacteroidia</taxon>
        <taxon>Bacteroidales</taxon>
        <taxon>Rikenellaceae</taxon>
        <taxon>Acetobacteroides</taxon>
    </lineage>
</organism>
<keyword evidence="5" id="KW-1185">Reference proteome</keyword>
<evidence type="ECO:0000313" key="4">
    <source>
        <dbReference type="EMBL" id="TCN62928.1"/>
    </source>
</evidence>
<gene>
    <name evidence="4" type="ORF">CLV25_11767</name>
</gene>